<sequence length="198" mass="21530">MQQIEQFAKTFLSVQSSFRQRMRKFLIFVALCAVCTAAPAPADITETGNATVRAIPPILKELLEPAAKSIGTELVPAESTKPKRESPAKPAHDEPAVPEFLIPLIEPADNKSARHQRDIPVPTQAKTTTAAPNEEQEKPQQEDVNAHVPEEDSNTSLRPLLHHPVPISEVLNKPKTTAEPSSSSSSSSSSEESEKIKT</sequence>
<feature type="chain" id="PRO_5006457204" description="DUF4794 domain-containing protein" evidence="2">
    <location>
        <begin position="38"/>
        <end position="198"/>
    </location>
</feature>
<name>B4LHL2_DROVI</name>
<keyword evidence="2" id="KW-0732">Signal</keyword>
<dbReference type="KEGG" id="dvi:6622947"/>
<evidence type="ECO:0008006" key="5">
    <source>
        <dbReference type="Google" id="ProtNLM"/>
    </source>
</evidence>
<keyword evidence="4" id="KW-1185">Reference proteome</keyword>
<feature type="compositionally biased region" description="Basic and acidic residues" evidence="1">
    <location>
        <begin position="108"/>
        <end position="118"/>
    </location>
</feature>
<reference evidence="3 4" key="1">
    <citation type="journal article" date="2007" name="Nature">
        <title>Evolution of genes and genomes on the Drosophila phylogeny.</title>
        <authorList>
            <consortium name="Drosophila 12 Genomes Consortium"/>
            <person name="Clark A.G."/>
            <person name="Eisen M.B."/>
            <person name="Smith D.R."/>
            <person name="Bergman C.M."/>
            <person name="Oliver B."/>
            <person name="Markow T.A."/>
            <person name="Kaufman T.C."/>
            <person name="Kellis M."/>
            <person name="Gelbart W."/>
            <person name="Iyer V.N."/>
            <person name="Pollard D.A."/>
            <person name="Sackton T.B."/>
            <person name="Larracuente A.M."/>
            <person name="Singh N.D."/>
            <person name="Abad J.P."/>
            <person name="Abt D.N."/>
            <person name="Adryan B."/>
            <person name="Aguade M."/>
            <person name="Akashi H."/>
            <person name="Anderson W.W."/>
            <person name="Aquadro C.F."/>
            <person name="Ardell D.H."/>
            <person name="Arguello R."/>
            <person name="Artieri C.G."/>
            <person name="Barbash D.A."/>
            <person name="Barker D."/>
            <person name="Barsanti P."/>
            <person name="Batterham P."/>
            <person name="Batzoglou S."/>
            <person name="Begun D."/>
            <person name="Bhutkar A."/>
            <person name="Blanco E."/>
            <person name="Bosak S.A."/>
            <person name="Bradley R.K."/>
            <person name="Brand A.D."/>
            <person name="Brent M.R."/>
            <person name="Brooks A.N."/>
            <person name="Brown R.H."/>
            <person name="Butlin R.K."/>
            <person name="Caggese C."/>
            <person name="Calvi B.R."/>
            <person name="Bernardo de Carvalho A."/>
            <person name="Caspi A."/>
            <person name="Castrezana S."/>
            <person name="Celniker S.E."/>
            <person name="Chang J.L."/>
            <person name="Chapple C."/>
            <person name="Chatterji S."/>
            <person name="Chinwalla A."/>
            <person name="Civetta A."/>
            <person name="Clifton S.W."/>
            <person name="Comeron J.M."/>
            <person name="Costello J.C."/>
            <person name="Coyne J.A."/>
            <person name="Daub J."/>
            <person name="David R.G."/>
            <person name="Delcher A.L."/>
            <person name="Delehaunty K."/>
            <person name="Do C.B."/>
            <person name="Ebling H."/>
            <person name="Edwards K."/>
            <person name="Eickbush T."/>
            <person name="Evans J.D."/>
            <person name="Filipski A."/>
            <person name="Findeiss S."/>
            <person name="Freyhult E."/>
            <person name="Fulton L."/>
            <person name="Fulton R."/>
            <person name="Garcia A.C."/>
            <person name="Gardiner A."/>
            <person name="Garfield D.A."/>
            <person name="Garvin B.E."/>
            <person name="Gibson G."/>
            <person name="Gilbert D."/>
            <person name="Gnerre S."/>
            <person name="Godfrey J."/>
            <person name="Good R."/>
            <person name="Gotea V."/>
            <person name="Gravely B."/>
            <person name="Greenberg A.J."/>
            <person name="Griffiths-Jones S."/>
            <person name="Gross S."/>
            <person name="Guigo R."/>
            <person name="Gustafson E.A."/>
            <person name="Haerty W."/>
            <person name="Hahn M.W."/>
            <person name="Halligan D.L."/>
            <person name="Halpern A.L."/>
            <person name="Halter G.M."/>
            <person name="Han M.V."/>
            <person name="Heger A."/>
            <person name="Hillier L."/>
            <person name="Hinrichs A.S."/>
            <person name="Holmes I."/>
            <person name="Hoskins R.A."/>
            <person name="Hubisz M.J."/>
            <person name="Hultmark D."/>
            <person name="Huntley M.A."/>
            <person name="Jaffe D.B."/>
            <person name="Jagadeeshan S."/>
            <person name="Jeck W.R."/>
            <person name="Johnson J."/>
            <person name="Jones C.D."/>
            <person name="Jordan W.C."/>
            <person name="Karpen G.H."/>
            <person name="Kataoka E."/>
            <person name="Keightley P.D."/>
            <person name="Kheradpour P."/>
            <person name="Kirkness E.F."/>
            <person name="Koerich L.B."/>
            <person name="Kristiansen K."/>
            <person name="Kudrna D."/>
            <person name="Kulathinal R.J."/>
            <person name="Kumar S."/>
            <person name="Kwok R."/>
            <person name="Lander E."/>
            <person name="Langley C.H."/>
            <person name="Lapoint R."/>
            <person name="Lazzaro B.P."/>
            <person name="Lee S.J."/>
            <person name="Levesque L."/>
            <person name="Li R."/>
            <person name="Lin C.F."/>
            <person name="Lin M.F."/>
            <person name="Lindblad-Toh K."/>
            <person name="Llopart A."/>
            <person name="Long M."/>
            <person name="Low L."/>
            <person name="Lozovsky E."/>
            <person name="Lu J."/>
            <person name="Luo M."/>
            <person name="Machado C.A."/>
            <person name="Makalowski W."/>
            <person name="Marzo M."/>
            <person name="Matsuda M."/>
            <person name="Matzkin L."/>
            <person name="McAllister B."/>
            <person name="McBride C.S."/>
            <person name="McKernan B."/>
            <person name="McKernan K."/>
            <person name="Mendez-Lago M."/>
            <person name="Minx P."/>
            <person name="Mollenhauer M.U."/>
            <person name="Montooth K."/>
            <person name="Mount S.M."/>
            <person name="Mu X."/>
            <person name="Myers E."/>
            <person name="Negre B."/>
            <person name="Newfeld S."/>
            <person name="Nielsen R."/>
            <person name="Noor M.A."/>
            <person name="O'Grady P."/>
            <person name="Pachter L."/>
            <person name="Papaceit M."/>
            <person name="Parisi M.J."/>
            <person name="Parisi M."/>
            <person name="Parts L."/>
            <person name="Pedersen J.S."/>
            <person name="Pesole G."/>
            <person name="Phillippy A.M."/>
            <person name="Ponting C.P."/>
            <person name="Pop M."/>
            <person name="Porcelli D."/>
            <person name="Powell J.R."/>
            <person name="Prohaska S."/>
            <person name="Pruitt K."/>
            <person name="Puig M."/>
            <person name="Quesneville H."/>
            <person name="Ram K.R."/>
            <person name="Rand D."/>
            <person name="Rasmussen M.D."/>
            <person name="Reed L.K."/>
            <person name="Reenan R."/>
            <person name="Reily A."/>
            <person name="Remington K.A."/>
            <person name="Rieger T.T."/>
            <person name="Ritchie M.G."/>
            <person name="Robin C."/>
            <person name="Rogers Y.H."/>
            <person name="Rohde C."/>
            <person name="Rozas J."/>
            <person name="Rubenfield M.J."/>
            <person name="Ruiz A."/>
            <person name="Russo S."/>
            <person name="Salzberg S.L."/>
            <person name="Sanchez-Gracia A."/>
            <person name="Saranga D.J."/>
            <person name="Sato H."/>
            <person name="Schaeffer S.W."/>
            <person name="Schatz M.C."/>
            <person name="Schlenke T."/>
            <person name="Schwartz R."/>
            <person name="Segarra C."/>
            <person name="Singh R.S."/>
            <person name="Sirot L."/>
            <person name="Sirota M."/>
            <person name="Sisneros N.B."/>
            <person name="Smith C.D."/>
            <person name="Smith T.F."/>
            <person name="Spieth J."/>
            <person name="Stage D.E."/>
            <person name="Stark A."/>
            <person name="Stephan W."/>
            <person name="Strausberg R.L."/>
            <person name="Strempel S."/>
            <person name="Sturgill D."/>
            <person name="Sutton G."/>
            <person name="Sutton G.G."/>
            <person name="Tao W."/>
            <person name="Teichmann S."/>
            <person name="Tobari Y.N."/>
            <person name="Tomimura Y."/>
            <person name="Tsolas J.M."/>
            <person name="Valente V.L."/>
            <person name="Venter E."/>
            <person name="Venter J.C."/>
            <person name="Vicario S."/>
            <person name="Vieira F.G."/>
            <person name="Vilella A.J."/>
            <person name="Villasante A."/>
            <person name="Walenz B."/>
            <person name="Wang J."/>
            <person name="Wasserman M."/>
            <person name="Watts T."/>
            <person name="Wilson D."/>
            <person name="Wilson R.K."/>
            <person name="Wing R.A."/>
            <person name="Wolfner M.F."/>
            <person name="Wong A."/>
            <person name="Wong G.K."/>
            <person name="Wu C.I."/>
            <person name="Wu G."/>
            <person name="Yamamoto D."/>
            <person name="Yang H.P."/>
            <person name="Yang S.P."/>
            <person name="Yorke J.A."/>
            <person name="Yoshida K."/>
            <person name="Zdobnov E."/>
            <person name="Zhang P."/>
            <person name="Zhang Y."/>
            <person name="Zimin A.V."/>
            <person name="Baldwin J."/>
            <person name="Abdouelleil A."/>
            <person name="Abdulkadir J."/>
            <person name="Abebe A."/>
            <person name="Abera B."/>
            <person name="Abreu J."/>
            <person name="Acer S.C."/>
            <person name="Aftuck L."/>
            <person name="Alexander A."/>
            <person name="An P."/>
            <person name="Anderson E."/>
            <person name="Anderson S."/>
            <person name="Arachi H."/>
            <person name="Azer M."/>
            <person name="Bachantsang P."/>
            <person name="Barry A."/>
            <person name="Bayul T."/>
            <person name="Berlin A."/>
            <person name="Bessette D."/>
            <person name="Bloom T."/>
            <person name="Blye J."/>
            <person name="Boguslavskiy L."/>
            <person name="Bonnet C."/>
            <person name="Boukhgalter B."/>
            <person name="Bourzgui I."/>
            <person name="Brown A."/>
            <person name="Cahill P."/>
            <person name="Channer S."/>
            <person name="Cheshatsang Y."/>
            <person name="Chuda L."/>
            <person name="Citroen M."/>
            <person name="Collymore A."/>
            <person name="Cooke P."/>
            <person name="Costello M."/>
            <person name="D'Aco K."/>
            <person name="Daza R."/>
            <person name="De Haan G."/>
            <person name="DeGray S."/>
            <person name="DeMaso C."/>
            <person name="Dhargay N."/>
            <person name="Dooley K."/>
            <person name="Dooley E."/>
            <person name="Doricent M."/>
            <person name="Dorje P."/>
            <person name="Dorjee K."/>
            <person name="Dupes A."/>
            <person name="Elong R."/>
            <person name="Falk J."/>
            <person name="Farina A."/>
            <person name="Faro S."/>
            <person name="Ferguson D."/>
            <person name="Fisher S."/>
            <person name="Foley C.D."/>
            <person name="Franke A."/>
            <person name="Friedrich D."/>
            <person name="Gadbois L."/>
            <person name="Gearin G."/>
            <person name="Gearin C.R."/>
            <person name="Giannoukos G."/>
            <person name="Goode T."/>
            <person name="Graham J."/>
            <person name="Grandbois E."/>
            <person name="Grewal S."/>
            <person name="Gyaltsen K."/>
            <person name="Hafez N."/>
            <person name="Hagos B."/>
            <person name="Hall J."/>
            <person name="Henson C."/>
            <person name="Hollinger A."/>
            <person name="Honan T."/>
            <person name="Huard M.D."/>
            <person name="Hughes L."/>
            <person name="Hurhula B."/>
            <person name="Husby M.E."/>
            <person name="Kamat A."/>
            <person name="Kanga B."/>
            <person name="Kashin S."/>
            <person name="Khazanovich D."/>
            <person name="Kisner P."/>
            <person name="Lance K."/>
            <person name="Lara M."/>
            <person name="Lee W."/>
            <person name="Lennon N."/>
            <person name="Letendre F."/>
            <person name="LeVine R."/>
            <person name="Lipovsky A."/>
            <person name="Liu X."/>
            <person name="Liu J."/>
            <person name="Liu S."/>
            <person name="Lokyitsang T."/>
            <person name="Lokyitsang Y."/>
            <person name="Lubonja R."/>
            <person name="Lui A."/>
            <person name="MacDonald P."/>
            <person name="Magnisalis V."/>
            <person name="Maru K."/>
            <person name="Matthews C."/>
            <person name="McCusker W."/>
            <person name="McDonough S."/>
            <person name="Mehta T."/>
            <person name="Meldrim J."/>
            <person name="Meneus L."/>
            <person name="Mihai O."/>
            <person name="Mihalev A."/>
            <person name="Mihova T."/>
            <person name="Mittelman R."/>
            <person name="Mlenga V."/>
            <person name="Montmayeur A."/>
            <person name="Mulrain L."/>
            <person name="Navidi A."/>
            <person name="Naylor J."/>
            <person name="Negash T."/>
            <person name="Nguyen T."/>
            <person name="Nguyen N."/>
            <person name="Nicol R."/>
            <person name="Norbu C."/>
            <person name="Norbu N."/>
            <person name="Novod N."/>
            <person name="O'Neill B."/>
            <person name="Osman S."/>
            <person name="Markiewicz E."/>
            <person name="Oyono O.L."/>
            <person name="Patti C."/>
            <person name="Phunkhang P."/>
            <person name="Pierre F."/>
            <person name="Priest M."/>
            <person name="Raghuraman S."/>
            <person name="Rege F."/>
            <person name="Reyes R."/>
            <person name="Rise C."/>
            <person name="Rogov P."/>
            <person name="Ross K."/>
            <person name="Ryan E."/>
            <person name="Settipalli S."/>
            <person name="Shea T."/>
            <person name="Sherpa N."/>
            <person name="Shi L."/>
            <person name="Shih D."/>
            <person name="Sparrow T."/>
            <person name="Spaulding J."/>
            <person name="Stalker J."/>
            <person name="Stange-Thomann N."/>
            <person name="Stavropoulos S."/>
            <person name="Stone C."/>
            <person name="Strader C."/>
            <person name="Tesfaye S."/>
            <person name="Thomson T."/>
            <person name="Thoulutsang Y."/>
            <person name="Thoulutsang D."/>
            <person name="Topham K."/>
            <person name="Topping I."/>
            <person name="Tsamla T."/>
            <person name="Vassiliev H."/>
            <person name="Vo A."/>
            <person name="Wangchuk T."/>
            <person name="Wangdi T."/>
            <person name="Weiand M."/>
            <person name="Wilkinson J."/>
            <person name="Wilson A."/>
            <person name="Yadav S."/>
            <person name="Young G."/>
            <person name="Yu Q."/>
            <person name="Zembek L."/>
            <person name="Zhong D."/>
            <person name="Zimmer A."/>
            <person name="Zwirko Z."/>
            <person name="Jaffe D.B."/>
            <person name="Alvarez P."/>
            <person name="Brockman W."/>
            <person name="Butler J."/>
            <person name="Chin C."/>
            <person name="Gnerre S."/>
            <person name="Grabherr M."/>
            <person name="Kleber M."/>
            <person name="Mauceli E."/>
            <person name="MacCallum I."/>
        </authorList>
    </citation>
    <scope>NUCLEOTIDE SEQUENCE [LARGE SCALE GENOMIC DNA]</scope>
    <source>
        <strain evidence="4">Tucson 15010-1051.87</strain>
    </source>
</reference>
<evidence type="ECO:0000313" key="3">
    <source>
        <dbReference type="EMBL" id="EDW69565.2"/>
    </source>
</evidence>
<accession>B4LHL2</accession>
<gene>
    <name evidence="3" type="primary">Dvir\GJ13321</name>
    <name evidence="3" type="ORF">Dvir_GJ13321</name>
</gene>
<dbReference type="OrthoDB" id="8054348at2759"/>
<evidence type="ECO:0000256" key="1">
    <source>
        <dbReference type="SAM" id="MobiDB-lite"/>
    </source>
</evidence>
<dbReference type="Proteomes" id="UP000008792">
    <property type="component" value="Unassembled WGS sequence"/>
</dbReference>
<evidence type="ECO:0000313" key="4">
    <source>
        <dbReference type="Proteomes" id="UP000008792"/>
    </source>
</evidence>
<evidence type="ECO:0000256" key="2">
    <source>
        <dbReference type="SAM" id="SignalP"/>
    </source>
</evidence>
<protein>
    <recommendedName>
        <fullName evidence="5">DUF4794 domain-containing protein</fullName>
    </recommendedName>
</protein>
<dbReference type="AlphaFoldDB" id="B4LHL2"/>
<feature type="region of interest" description="Disordered" evidence="1">
    <location>
        <begin position="70"/>
        <end position="198"/>
    </location>
</feature>
<feature type="compositionally biased region" description="Low complexity" evidence="1">
    <location>
        <begin position="181"/>
        <end position="190"/>
    </location>
</feature>
<dbReference type="HOGENOM" id="CLU_1564509_0_0_1"/>
<dbReference type="InParanoid" id="B4LHL2"/>
<proteinExistence type="predicted"/>
<organism evidence="3 4">
    <name type="scientific">Drosophila virilis</name>
    <name type="common">Fruit fly</name>
    <dbReference type="NCBI Taxonomy" id="7244"/>
    <lineage>
        <taxon>Eukaryota</taxon>
        <taxon>Metazoa</taxon>
        <taxon>Ecdysozoa</taxon>
        <taxon>Arthropoda</taxon>
        <taxon>Hexapoda</taxon>
        <taxon>Insecta</taxon>
        <taxon>Pterygota</taxon>
        <taxon>Neoptera</taxon>
        <taxon>Endopterygota</taxon>
        <taxon>Diptera</taxon>
        <taxon>Brachycera</taxon>
        <taxon>Muscomorpha</taxon>
        <taxon>Ephydroidea</taxon>
        <taxon>Drosophilidae</taxon>
        <taxon>Drosophila</taxon>
    </lineage>
</organism>
<feature type="compositionally biased region" description="Basic and acidic residues" evidence="1">
    <location>
        <begin position="135"/>
        <end position="150"/>
    </location>
</feature>
<feature type="signal peptide" evidence="2">
    <location>
        <begin position="1"/>
        <end position="37"/>
    </location>
</feature>
<dbReference type="EMBL" id="CH940647">
    <property type="protein sequence ID" value="EDW69565.2"/>
    <property type="molecule type" value="Genomic_DNA"/>
</dbReference>
<feature type="compositionally biased region" description="Basic and acidic residues" evidence="1">
    <location>
        <begin position="80"/>
        <end position="95"/>
    </location>
</feature>